<accession>A0A0F6RG92</accession>
<evidence type="ECO:0000313" key="2">
    <source>
        <dbReference type="EMBL" id="AKE60095.1"/>
    </source>
</evidence>
<feature type="transmembrane region" description="Helical" evidence="1">
    <location>
        <begin position="145"/>
        <end position="167"/>
    </location>
</feature>
<name>A0A0F6RG92_CITAM</name>
<dbReference type="OrthoDB" id="6623822at2"/>
<evidence type="ECO:0000313" key="3">
    <source>
        <dbReference type="Proteomes" id="UP000034085"/>
    </source>
</evidence>
<dbReference type="HOGENOM" id="CLU_1254357_0_0_6"/>
<keyword evidence="1" id="KW-1133">Transmembrane helix</keyword>
<dbReference type="RefSeq" id="WP_046487395.1">
    <property type="nucleotide sequence ID" value="NZ_CP011132.1"/>
</dbReference>
<dbReference type="EMBL" id="CP011132">
    <property type="protein sequence ID" value="AKE60095.1"/>
    <property type="molecule type" value="Genomic_DNA"/>
</dbReference>
<dbReference type="AlphaFoldDB" id="A0A0F6RG92"/>
<dbReference type="KEGG" id="cama:F384_16820"/>
<feature type="transmembrane region" description="Helical" evidence="1">
    <location>
        <begin position="26"/>
        <end position="47"/>
    </location>
</feature>
<keyword evidence="1" id="KW-0812">Transmembrane</keyword>
<organism evidence="2 3">
    <name type="scientific">Citrobacter amalonaticus Y19</name>
    <dbReference type="NCBI Taxonomy" id="1261127"/>
    <lineage>
        <taxon>Bacteria</taxon>
        <taxon>Pseudomonadati</taxon>
        <taxon>Pseudomonadota</taxon>
        <taxon>Gammaproteobacteria</taxon>
        <taxon>Enterobacterales</taxon>
        <taxon>Enterobacteriaceae</taxon>
        <taxon>Citrobacter</taxon>
    </lineage>
</organism>
<keyword evidence="1" id="KW-0472">Membrane</keyword>
<dbReference type="PATRIC" id="fig|1261127.3.peg.3518"/>
<sequence length="220" mass="25266">MDKILDIVNGWITAAVASGALQIKQILLFIFIAGPLALVIWKIRGIIEFVNEVRNSKLNELQHLLDSHKLSDEVNICVEDEITRIIGYRMTGIADVGRQKIILPLLVENRDSIPVDFFKKFKSFLMIEKGTLIFKKGFSFWVENAIYGWFSLQFLLLAVLSLVLSIYRHEQIPVWGHLVLYFVAAILFLFFIAFAKLIPRPEECKLLNNLLQAQYNNPSE</sequence>
<proteinExistence type="predicted"/>
<dbReference type="Proteomes" id="UP000034085">
    <property type="component" value="Chromosome"/>
</dbReference>
<feature type="transmembrane region" description="Helical" evidence="1">
    <location>
        <begin position="179"/>
        <end position="198"/>
    </location>
</feature>
<reference evidence="2 3" key="1">
    <citation type="journal article" date="2013" name="Appl. Microbiol. Biotechnol.">
        <title>Glycerol assimilation and production of 1,3-propanediol by Citrobacter amalonaticus Y19.</title>
        <authorList>
            <person name="Ainala S.K."/>
            <person name="Ashok S."/>
            <person name="Ko Y."/>
            <person name="Park S."/>
        </authorList>
    </citation>
    <scope>NUCLEOTIDE SEQUENCE [LARGE SCALE GENOMIC DNA]</scope>
    <source>
        <strain evidence="2 3">Y19</strain>
    </source>
</reference>
<gene>
    <name evidence="2" type="ORF">F384_16820</name>
</gene>
<protein>
    <submittedName>
        <fullName evidence="2">Membrane protein</fullName>
    </submittedName>
</protein>
<evidence type="ECO:0000256" key="1">
    <source>
        <dbReference type="SAM" id="Phobius"/>
    </source>
</evidence>